<organism evidence="3 4">
    <name type="scientific">Campylobacter gracilis RM3268</name>
    <dbReference type="NCBI Taxonomy" id="553220"/>
    <lineage>
        <taxon>Bacteria</taxon>
        <taxon>Pseudomonadati</taxon>
        <taxon>Campylobacterota</taxon>
        <taxon>Epsilonproteobacteria</taxon>
        <taxon>Campylobacterales</taxon>
        <taxon>Campylobacteraceae</taxon>
        <taxon>Campylobacter</taxon>
    </lineage>
</organism>
<feature type="region of interest" description="Disordered" evidence="1">
    <location>
        <begin position="158"/>
        <end position="226"/>
    </location>
</feature>
<keyword evidence="2" id="KW-0732">Signal</keyword>
<dbReference type="AlphaFoldDB" id="C8PH07"/>
<sequence length="226" mass="24571">MTKMFKALLCALIALTFLGCGDEKDYGNVHYDRDVCEHCQMAISDNRFSVDVRVDGKNHYFDDIGCLVDFMVTNDKLNWLKDAKIYINDASGNGEFIDARTAHFYKGFKTPMSFGWGAFKNKQEGKQDFSFDQVVAALKAGGGSHGMGMGDMGRDAHGNMGSMHDHGDMGGMKDPHSAEHGMSEPKHDMGGGDAGSTAHPQGSPHDMGQMHEGNGTAHDMHSGHAH</sequence>
<evidence type="ECO:0000256" key="2">
    <source>
        <dbReference type="SAM" id="SignalP"/>
    </source>
</evidence>
<dbReference type="RefSeq" id="WP_005870844.1">
    <property type="nucleotide sequence ID" value="NZ_ACYG01000022.1"/>
</dbReference>
<gene>
    <name evidence="3" type="ORF">CAMGR0001_2195</name>
</gene>
<evidence type="ECO:0000313" key="4">
    <source>
        <dbReference type="Proteomes" id="UP000005709"/>
    </source>
</evidence>
<evidence type="ECO:0008006" key="5">
    <source>
        <dbReference type="Google" id="ProtNLM"/>
    </source>
</evidence>
<name>C8PH07_9BACT</name>
<comment type="caution">
    <text evidence="3">The sequence shown here is derived from an EMBL/GenBank/DDBJ whole genome shotgun (WGS) entry which is preliminary data.</text>
</comment>
<dbReference type="Proteomes" id="UP000005709">
    <property type="component" value="Unassembled WGS sequence"/>
</dbReference>
<protein>
    <recommendedName>
        <fullName evidence="5">NosL</fullName>
    </recommendedName>
</protein>
<evidence type="ECO:0000256" key="1">
    <source>
        <dbReference type="SAM" id="MobiDB-lite"/>
    </source>
</evidence>
<feature type="signal peptide" evidence="2">
    <location>
        <begin position="1"/>
        <end position="21"/>
    </location>
</feature>
<dbReference type="OrthoDB" id="8560674at2"/>
<accession>C8PH07</accession>
<evidence type="ECO:0000313" key="3">
    <source>
        <dbReference type="EMBL" id="EEV17828.1"/>
    </source>
</evidence>
<proteinExistence type="predicted"/>
<dbReference type="EMBL" id="ACYG01000022">
    <property type="protein sequence ID" value="EEV17828.1"/>
    <property type="molecule type" value="Genomic_DNA"/>
</dbReference>
<reference evidence="3 4" key="1">
    <citation type="submission" date="2009-07" db="EMBL/GenBank/DDBJ databases">
        <authorList>
            <person name="Madupu R."/>
            <person name="Sebastian Y."/>
            <person name="Durkin A.S."/>
            <person name="Torralba M."/>
            <person name="Methe B."/>
            <person name="Sutton G.G."/>
            <person name="Strausberg R.L."/>
            <person name="Nelson K.E."/>
        </authorList>
    </citation>
    <scope>NUCLEOTIDE SEQUENCE [LARGE SCALE GENOMIC DNA]</scope>
    <source>
        <strain evidence="3 4">RM3268</strain>
    </source>
</reference>
<dbReference type="STRING" id="824.CGRAC_1996"/>
<dbReference type="eggNOG" id="COG4314">
    <property type="taxonomic scope" value="Bacteria"/>
</dbReference>
<feature type="compositionally biased region" description="Basic and acidic residues" evidence="1">
    <location>
        <begin position="158"/>
        <end position="190"/>
    </location>
</feature>
<feature type="chain" id="PRO_5002991288" description="NosL" evidence="2">
    <location>
        <begin position="22"/>
        <end position="226"/>
    </location>
</feature>
<dbReference type="PROSITE" id="PS51257">
    <property type="entry name" value="PROKAR_LIPOPROTEIN"/>
    <property type="match status" value="1"/>
</dbReference>
<keyword evidence="4" id="KW-1185">Reference proteome</keyword>
<dbReference type="SUPFAM" id="SSF160387">
    <property type="entry name" value="NosL/MerB-like"/>
    <property type="match status" value="1"/>
</dbReference>